<evidence type="ECO:0000256" key="1">
    <source>
        <dbReference type="SAM" id="MobiDB-lite"/>
    </source>
</evidence>
<feature type="compositionally biased region" description="Low complexity" evidence="1">
    <location>
        <begin position="52"/>
        <end position="66"/>
    </location>
</feature>
<organism evidence="2 3">
    <name type="scientific">Mytilus edulis</name>
    <name type="common">Blue mussel</name>
    <dbReference type="NCBI Taxonomy" id="6550"/>
    <lineage>
        <taxon>Eukaryota</taxon>
        <taxon>Metazoa</taxon>
        <taxon>Spiralia</taxon>
        <taxon>Lophotrochozoa</taxon>
        <taxon>Mollusca</taxon>
        <taxon>Bivalvia</taxon>
        <taxon>Autobranchia</taxon>
        <taxon>Pteriomorphia</taxon>
        <taxon>Mytilida</taxon>
        <taxon>Mytiloidea</taxon>
        <taxon>Mytilidae</taxon>
        <taxon>Mytilinae</taxon>
        <taxon>Mytilus</taxon>
    </lineage>
</organism>
<comment type="caution">
    <text evidence="2">The sequence shown here is derived from an EMBL/GenBank/DDBJ whole genome shotgun (WGS) entry which is preliminary data.</text>
</comment>
<dbReference type="EMBL" id="CAJPWZ010000459">
    <property type="protein sequence ID" value="CAG2193395.1"/>
    <property type="molecule type" value="Genomic_DNA"/>
</dbReference>
<accession>A0A8S3QBD9</accession>
<feature type="compositionally biased region" description="Basic and acidic residues" evidence="1">
    <location>
        <begin position="13"/>
        <end position="42"/>
    </location>
</feature>
<dbReference type="Proteomes" id="UP000683360">
    <property type="component" value="Unassembled WGS sequence"/>
</dbReference>
<feature type="compositionally biased region" description="Basic residues" evidence="1">
    <location>
        <begin position="123"/>
        <end position="133"/>
    </location>
</feature>
<reference evidence="2" key="1">
    <citation type="submission" date="2021-03" db="EMBL/GenBank/DDBJ databases">
        <authorList>
            <person name="Bekaert M."/>
        </authorList>
    </citation>
    <scope>NUCLEOTIDE SEQUENCE</scope>
</reference>
<dbReference type="AlphaFoldDB" id="A0A8S3QBD9"/>
<evidence type="ECO:0000313" key="3">
    <source>
        <dbReference type="Proteomes" id="UP000683360"/>
    </source>
</evidence>
<sequence length="474" mass="54175">MMKPLVLANRLKPYKDPRDYRPQADNQSDPRIDKKIDKKDESDTPVYSKIASDQSVQQSQISDTSIYKQRNNNNFDKKSDNTPDGTKNSNNDKSSKTQLGKKARVPPSLPSQSTTTTCSPQMSRHHSTYKNRRRTEQTKGSKSTPCNQFRNHQRQFKYKHQQVTTMGTVMSFQIAYCGSECFEIEEEKEHGENKDNNIHTGLQNNTEDAKISEGAKSFATEVTSKWLSFSFKLHDFVNTNYNRYIEDFTHDEVENKIKRRRNCAFVVKQVANEHKSSISPINCGNTQTDPKQTEMDTVALNEGQAETKDAFVKPPVKMSGFLSSVVKPLTADDNIVNDENVTTVEQVQPEGCFCWPLVHLIYRIRYRLFDKKKDKELQKYKNLRIENTTKMTLAESKDIANFISTSVPSAQMYSILNENWNPPNMRGCTISHALSIQLHRTKFIANFAFCSLLTTTPDSLLKKRSELGKANGEC</sequence>
<feature type="region of interest" description="Disordered" evidence="1">
    <location>
        <begin position="1"/>
        <end position="148"/>
    </location>
</feature>
<gene>
    <name evidence="2" type="ORF">MEDL_8301</name>
</gene>
<keyword evidence="3" id="KW-1185">Reference proteome</keyword>
<feature type="compositionally biased region" description="Polar residues" evidence="1">
    <location>
        <begin position="82"/>
        <end position="98"/>
    </location>
</feature>
<dbReference type="OrthoDB" id="6104542at2759"/>
<name>A0A8S3QBD9_MYTED</name>
<protein>
    <submittedName>
        <fullName evidence="2">Uncharacterized protein</fullName>
    </submittedName>
</protein>
<proteinExistence type="predicted"/>
<feature type="compositionally biased region" description="Low complexity" evidence="1">
    <location>
        <begin position="110"/>
        <end position="120"/>
    </location>
</feature>
<evidence type="ECO:0000313" key="2">
    <source>
        <dbReference type="EMBL" id="CAG2193395.1"/>
    </source>
</evidence>